<evidence type="ECO:0000313" key="3">
    <source>
        <dbReference type="Proteomes" id="UP000663831"/>
    </source>
</evidence>
<feature type="non-terminal residue" evidence="2">
    <location>
        <position position="1"/>
    </location>
</feature>
<name>A0A8H3CXA2_9AGAM</name>
<proteinExistence type="predicted"/>
<evidence type="ECO:0000256" key="1">
    <source>
        <dbReference type="SAM" id="MobiDB-lite"/>
    </source>
</evidence>
<dbReference type="EMBL" id="CAJMWV010004581">
    <property type="protein sequence ID" value="CAE6501381.1"/>
    <property type="molecule type" value="Genomic_DNA"/>
</dbReference>
<feature type="compositionally biased region" description="Low complexity" evidence="1">
    <location>
        <begin position="187"/>
        <end position="203"/>
    </location>
</feature>
<organism evidence="2 3">
    <name type="scientific">Rhizoctonia solani</name>
    <dbReference type="NCBI Taxonomy" id="456999"/>
    <lineage>
        <taxon>Eukaryota</taxon>
        <taxon>Fungi</taxon>
        <taxon>Dikarya</taxon>
        <taxon>Basidiomycota</taxon>
        <taxon>Agaricomycotina</taxon>
        <taxon>Agaricomycetes</taxon>
        <taxon>Cantharellales</taxon>
        <taxon>Ceratobasidiaceae</taxon>
        <taxon>Rhizoctonia</taxon>
    </lineage>
</organism>
<gene>
    <name evidence="2" type="ORF">RDB_LOCUS119640</name>
</gene>
<accession>A0A8H3CXA2</accession>
<protein>
    <submittedName>
        <fullName evidence="2">Uncharacterized protein</fullName>
    </submittedName>
</protein>
<reference evidence="2" key="1">
    <citation type="submission" date="2021-01" db="EMBL/GenBank/DDBJ databases">
        <authorList>
            <person name="Kaushik A."/>
        </authorList>
    </citation>
    <scope>NUCLEOTIDE SEQUENCE</scope>
    <source>
        <strain evidence="2">AG3-1AP</strain>
    </source>
</reference>
<comment type="caution">
    <text evidence="2">The sequence shown here is derived from an EMBL/GenBank/DDBJ whole genome shotgun (WGS) entry which is preliminary data.</text>
</comment>
<sequence length="215" mass="22872">MSDIPPSNPNSGQSWNSAELPGALYDDGYYRATDDYGPAAAGWDQNIQEEGSVPGLTVPEYGPPPEYQAALGLSREGSSYVGHDLHAAQQENVGAYDASMLAGFTQQQPYREQVDHAHHQATYAPAQEPTYAQVSYVPNNLYDNLEDDPTWPPMNHQSFHDAFIPSVPPSYVPAPPLSMPAPPLPVPAASSVPVPVAGPALPSQPGTNNPQAANA</sequence>
<feature type="region of interest" description="Disordered" evidence="1">
    <location>
        <begin position="174"/>
        <end position="215"/>
    </location>
</feature>
<dbReference type="Proteomes" id="UP000663831">
    <property type="component" value="Unassembled WGS sequence"/>
</dbReference>
<feature type="compositionally biased region" description="Pro residues" evidence="1">
    <location>
        <begin position="174"/>
        <end position="186"/>
    </location>
</feature>
<dbReference type="AlphaFoldDB" id="A0A8H3CXA2"/>
<feature type="compositionally biased region" description="Polar residues" evidence="1">
    <location>
        <begin position="204"/>
        <end position="215"/>
    </location>
</feature>
<evidence type="ECO:0000313" key="2">
    <source>
        <dbReference type="EMBL" id="CAE6501381.1"/>
    </source>
</evidence>